<gene>
    <name evidence="1" type="ORF">TSPGSL018_16276</name>
</gene>
<protein>
    <submittedName>
        <fullName evidence="1">Uncharacterized protein</fullName>
    </submittedName>
</protein>
<name>A0A061RYM0_9CHLO</name>
<organism evidence="1">
    <name type="scientific">Tetraselmis sp. GSL018</name>
    <dbReference type="NCBI Taxonomy" id="582737"/>
    <lineage>
        <taxon>Eukaryota</taxon>
        <taxon>Viridiplantae</taxon>
        <taxon>Chlorophyta</taxon>
        <taxon>core chlorophytes</taxon>
        <taxon>Chlorodendrophyceae</taxon>
        <taxon>Chlorodendrales</taxon>
        <taxon>Chlorodendraceae</taxon>
        <taxon>Tetraselmis</taxon>
    </lineage>
</organism>
<proteinExistence type="predicted"/>
<dbReference type="AlphaFoldDB" id="A0A061RYM0"/>
<feature type="non-terminal residue" evidence="1">
    <location>
        <position position="1"/>
    </location>
</feature>
<evidence type="ECO:0000313" key="1">
    <source>
        <dbReference type="EMBL" id="JAC78002.1"/>
    </source>
</evidence>
<sequence length="63" mass="6743">CVFVGFHNIMKVCSSACLIGEEILFARSCLGTRNSICTGPEIPVGLEICGRGINNLMSVCAFF</sequence>
<reference evidence="1" key="1">
    <citation type="submission" date="2014-05" db="EMBL/GenBank/DDBJ databases">
        <title>The transcriptome of the halophilic microalga Tetraselmis sp. GSL018 isolated from the Great Salt Lake, Utah.</title>
        <authorList>
            <person name="Jinkerson R.E."/>
            <person name="D'Adamo S."/>
            <person name="Posewitz M.C."/>
        </authorList>
    </citation>
    <scope>NUCLEOTIDE SEQUENCE</scope>
    <source>
        <strain evidence="1">GSL018</strain>
    </source>
</reference>
<feature type="non-terminal residue" evidence="1">
    <location>
        <position position="63"/>
    </location>
</feature>
<dbReference type="EMBL" id="GBEZ01007461">
    <property type="protein sequence ID" value="JAC78002.1"/>
    <property type="molecule type" value="Transcribed_RNA"/>
</dbReference>
<accession>A0A061RYM0</accession>